<protein>
    <submittedName>
        <fullName evidence="5">Amino acid adenylation domain-containing protein</fullName>
    </submittedName>
</protein>
<dbReference type="PANTHER" id="PTHR45527:SF1">
    <property type="entry name" value="FATTY ACID SYNTHASE"/>
    <property type="match status" value="1"/>
</dbReference>
<dbReference type="NCBIfam" id="TIGR01733">
    <property type="entry name" value="AA-adenyl-dom"/>
    <property type="match status" value="1"/>
</dbReference>
<dbReference type="PANTHER" id="PTHR45527">
    <property type="entry name" value="NONRIBOSOMAL PEPTIDE SYNTHETASE"/>
    <property type="match status" value="1"/>
</dbReference>
<dbReference type="Gene3D" id="3.40.50.12780">
    <property type="entry name" value="N-terminal domain of ligase-like"/>
    <property type="match status" value="1"/>
</dbReference>
<dbReference type="InterPro" id="IPR001242">
    <property type="entry name" value="Condensation_dom"/>
</dbReference>
<dbReference type="PROSITE" id="PS00455">
    <property type="entry name" value="AMP_BINDING"/>
    <property type="match status" value="1"/>
</dbReference>
<dbReference type="Proteomes" id="UP000613030">
    <property type="component" value="Unassembled WGS sequence"/>
</dbReference>
<dbReference type="InterPro" id="IPR020845">
    <property type="entry name" value="AMP-binding_CS"/>
</dbReference>
<dbReference type="SMART" id="SM00823">
    <property type="entry name" value="PKS_PP"/>
    <property type="match status" value="1"/>
</dbReference>
<dbReference type="SUPFAM" id="SSF47336">
    <property type="entry name" value="ACP-like"/>
    <property type="match status" value="1"/>
</dbReference>
<dbReference type="InterPro" id="IPR036736">
    <property type="entry name" value="ACP-like_sf"/>
</dbReference>
<dbReference type="Gene3D" id="3.30.300.30">
    <property type="match status" value="1"/>
</dbReference>
<comment type="cofactor">
    <cofactor evidence="1">
        <name>pantetheine 4'-phosphate</name>
        <dbReference type="ChEBI" id="CHEBI:47942"/>
    </cofactor>
</comment>
<dbReference type="Gene3D" id="3.30.559.10">
    <property type="entry name" value="Chloramphenicol acetyltransferase-like domain"/>
    <property type="match status" value="1"/>
</dbReference>
<evidence type="ECO:0000259" key="4">
    <source>
        <dbReference type="PROSITE" id="PS50075"/>
    </source>
</evidence>
<dbReference type="InterPro" id="IPR023213">
    <property type="entry name" value="CAT-like_dom_sf"/>
</dbReference>
<name>A0ABS1KUG4_9BACT</name>
<dbReference type="CDD" id="cd05930">
    <property type="entry name" value="A_NRPS"/>
    <property type="match status" value="1"/>
</dbReference>
<gene>
    <name evidence="5" type="ORF">JI741_17780</name>
</gene>
<organism evidence="5 6">
    <name type="scientific">Chryseolinea lacunae</name>
    <dbReference type="NCBI Taxonomy" id="2801331"/>
    <lineage>
        <taxon>Bacteria</taxon>
        <taxon>Pseudomonadati</taxon>
        <taxon>Bacteroidota</taxon>
        <taxon>Cytophagia</taxon>
        <taxon>Cytophagales</taxon>
        <taxon>Fulvivirgaceae</taxon>
        <taxon>Chryseolinea</taxon>
    </lineage>
</organism>
<evidence type="ECO:0000256" key="2">
    <source>
        <dbReference type="ARBA" id="ARBA00022450"/>
    </source>
</evidence>
<dbReference type="InterPro" id="IPR042099">
    <property type="entry name" value="ANL_N_sf"/>
</dbReference>
<dbReference type="RefSeq" id="WP_202012010.1">
    <property type="nucleotide sequence ID" value="NZ_JAERRB010000005.1"/>
</dbReference>
<proteinExistence type="predicted"/>
<dbReference type="InterPro" id="IPR010071">
    <property type="entry name" value="AA_adenyl_dom"/>
</dbReference>
<dbReference type="Gene3D" id="1.10.1200.10">
    <property type="entry name" value="ACP-like"/>
    <property type="match status" value="1"/>
</dbReference>
<dbReference type="InterPro" id="IPR020806">
    <property type="entry name" value="PKS_PP-bd"/>
</dbReference>
<dbReference type="InterPro" id="IPR009081">
    <property type="entry name" value="PP-bd_ACP"/>
</dbReference>
<dbReference type="InterPro" id="IPR006162">
    <property type="entry name" value="Ppantetheine_attach_site"/>
</dbReference>
<dbReference type="Pfam" id="PF13193">
    <property type="entry name" value="AMP-binding_C"/>
    <property type="match status" value="1"/>
</dbReference>
<dbReference type="PROSITE" id="PS50075">
    <property type="entry name" value="CARRIER"/>
    <property type="match status" value="1"/>
</dbReference>
<dbReference type="Pfam" id="PF00501">
    <property type="entry name" value="AMP-binding"/>
    <property type="match status" value="1"/>
</dbReference>
<dbReference type="InterPro" id="IPR045851">
    <property type="entry name" value="AMP-bd_C_sf"/>
</dbReference>
<dbReference type="PROSITE" id="PS00012">
    <property type="entry name" value="PHOSPHOPANTETHEINE"/>
    <property type="match status" value="1"/>
</dbReference>
<reference evidence="5 6" key="1">
    <citation type="submission" date="2021-01" db="EMBL/GenBank/DDBJ databases">
        <title>Chryseolinea sp. Jin1 Genome sequencing and assembly.</title>
        <authorList>
            <person name="Kim I."/>
        </authorList>
    </citation>
    <scope>NUCLEOTIDE SEQUENCE [LARGE SCALE GENOMIC DNA]</scope>
    <source>
        <strain evidence="5 6">Jin1</strain>
    </source>
</reference>
<sequence length="1095" mass="123058">MNKKVLHTLIDVKADEVGNLPAIDGHGKTISYRMLKEYSNRIGHSLVGEDIEKGNVVGIYIPNSINYWSAALGVNKAGGIFMPLDPAYPVKRMQQLLDKVMPTTIITLATHLSEFLERIEGTPFAKKLTRVVVITDETSSIRIDDIGENGTKLRKEDFFPSSTVGVVVDGDDSNYLMYTSGSTGDPKVIEGCHKGLSHFIHWEVAEFGFSTNTRVSQLIPLYTDASLRDAFAPLLAGGTLCIPPDGIKSDAAKLLDWIEAAQINVIHTVPSVFRAVLREVEQNNALTPKLRSLKHFLLCGEALYGKDIAEWRAVAGTSTEIVNLYGPSETTLAKVFNRITEIPEDLHAIMPLGTPLPNTSVLIVNRHNVLSQIGEIGEIYIKTPFASKGYYAEAAMTSERFVQNPLHNEHADIVYRTGDLGKYLPDRRIAFVGRQDTQVKIRGNRVELSEIERVLLGYAGVEQVVVVPIKKAGSSDVLAAYFITSGPIEDRALRNYLRDVLPDFMHPSYVVCLEEFPLTLNGKIDKKALPKPEDILYEKTSYEAPRNGREQTLAAIWSSVLGLKKVGIQNSFFELGGHSLTATKVVSRIFKEIGVEISLKEFFENPTIAELSVLIASKQTSAYQNIPVLPSQPHYALSHAQKLLWVLDQTTVNLVAYHVPLYCLLDANVNKEAFRKAFDTLIARHESLRTTFFVVEGEPRQKIHEHTIFVIEEIDASKLETSEDILIERFADEAFQETFDLLNGPLLRCKLITLPSKRYIFLCTLHHIISDGWSIGVLLREILQLYTAYANGQENSLRPLRIHYKDYAAWHNAQLGATDMERHRHYWHQRLSGDLPLINLPIDYARDERKNYTGDKLVLTLEQETCEAIHEFCRQQDVTPFMFFLSVINVLLHSYSGQSDILIGSPISGRNDADLEDQIGTFLNILVHRNTLNKNESFLQFLQSVKTTVLDGYEHQAYPFDVLVEDLHAQRDDGRNPFYDVVVVLNNTGLAGGDRELRELEKTLGVKEVGVQNRSSKIDLTFFVETAEGIAITTEYSNLLFAPETIKRMNNDLECLVKTVVRDGHALISDLVWNLSDETEKQMKHSTLQALHEDF</sequence>
<evidence type="ECO:0000313" key="6">
    <source>
        <dbReference type="Proteomes" id="UP000613030"/>
    </source>
</evidence>
<dbReference type="Pfam" id="PF00668">
    <property type="entry name" value="Condensation"/>
    <property type="match status" value="1"/>
</dbReference>
<dbReference type="SUPFAM" id="SSF52777">
    <property type="entry name" value="CoA-dependent acyltransferases"/>
    <property type="match status" value="2"/>
</dbReference>
<evidence type="ECO:0000256" key="3">
    <source>
        <dbReference type="ARBA" id="ARBA00022553"/>
    </source>
</evidence>
<dbReference type="EMBL" id="JAERRB010000005">
    <property type="protein sequence ID" value="MBL0743085.1"/>
    <property type="molecule type" value="Genomic_DNA"/>
</dbReference>
<dbReference type="Gene3D" id="3.30.559.30">
    <property type="entry name" value="Nonribosomal peptide synthetase, condensation domain"/>
    <property type="match status" value="1"/>
</dbReference>
<evidence type="ECO:0000256" key="1">
    <source>
        <dbReference type="ARBA" id="ARBA00001957"/>
    </source>
</evidence>
<dbReference type="InterPro" id="IPR000873">
    <property type="entry name" value="AMP-dep_synth/lig_dom"/>
</dbReference>
<keyword evidence="2" id="KW-0596">Phosphopantetheine</keyword>
<accession>A0ABS1KUG4</accession>
<dbReference type="CDD" id="cd19531">
    <property type="entry name" value="LCL_NRPS-like"/>
    <property type="match status" value="1"/>
</dbReference>
<dbReference type="InterPro" id="IPR025110">
    <property type="entry name" value="AMP-bd_C"/>
</dbReference>
<dbReference type="Pfam" id="PF00550">
    <property type="entry name" value="PP-binding"/>
    <property type="match status" value="1"/>
</dbReference>
<comment type="caution">
    <text evidence="5">The sequence shown here is derived from an EMBL/GenBank/DDBJ whole genome shotgun (WGS) entry which is preliminary data.</text>
</comment>
<keyword evidence="6" id="KW-1185">Reference proteome</keyword>
<keyword evidence="3" id="KW-0597">Phosphoprotein</keyword>
<evidence type="ECO:0000313" key="5">
    <source>
        <dbReference type="EMBL" id="MBL0743085.1"/>
    </source>
</evidence>
<dbReference type="SUPFAM" id="SSF56801">
    <property type="entry name" value="Acetyl-CoA synthetase-like"/>
    <property type="match status" value="1"/>
</dbReference>
<feature type="domain" description="Carrier" evidence="4">
    <location>
        <begin position="544"/>
        <end position="619"/>
    </location>
</feature>